<gene>
    <name evidence="1" type="ORF">DXX94_10670</name>
</gene>
<dbReference type="SUPFAM" id="SSF50969">
    <property type="entry name" value="YVTN repeat-like/Quinoprotein amine dehydrogenase"/>
    <property type="match status" value="1"/>
</dbReference>
<dbReference type="RefSeq" id="WP_116015751.1">
    <property type="nucleotide sequence ID" value="NZ_QUOT01000001.1"/>
</dbReference>
<comment type="caution">
    <text evidence="1">The sequence shown here is derived from an EMBL/GenBank/DDBJ whole genome shotgun (WGS) entry which is preliminary data.</text>
</comment>
<protein>
    <recommendedName>
        <fullName evidence="3">WD40 repeat domain-containing protein</fullName>
    </recommendedName>
</protein>
<dbReference type="AlphaFoldDB" id="A0A3E0U2H1"/>
<proteinExistence type="predicted"/>
<name>A0A3E0U2H1_9GAMM</name>
<sequence length="333" mass="37895">MPQKIIISGANLRSNGFELGPGKYYDEAKLISLDLESGEFSTLISLKNVKENYPSEHPNIQFTAGCIDPDDNDILWLPTDTEIRKYQLPNLLLLSSYSHPCFHNIHSVNVYERKLYVTSTGLDNVVILSKETGKVLEILNAEGKDPWHRFCPDTDYRVLHSTRPHDAHPNYVFRLNDQLWVTRCKQEDAVNLSDVSQSIKLSDGESVSVHDGLEWQEKIIFTQVSGHLVIIDRADTNKKTILDLFGNSNSRPIGWCRGLFIKDDICYVGFSKLRKTRMIDKLKFLSKGNLKYSSGNNALVVSYDLKSQKLLEVYETQDGVIDAIYGVLPFNYE</sequence>
<dbReference type="Proteomes" id="UP000256899">
    <property type="component" value="Unassembled WGS sequence"/>
</dbReference>
<dbReference type="EMBL" id="QUOT01000001">
    <property type="protein sequence ID" value="REL31136.1"/>
    <property type="molecule type" value="Genomic_DNA"/>
</dbReference>
<keyword evidence="2" id="KW-1185">Reference proteome</keyword>
<dbReference type="InterPro" id="IPR011044">
    <property type="entry name" value="Quino_amine_DH_bsu"/>
</dbReference>
<evidence type="ECO:0000313" key="2">
    <source>
        <dbReference type="Proteomes" id="UP000256899"/>
    </source>
</evidence>
<accession>A0A3E0U2H1</accession>
<organism evidence="1 2">
    <name type="scientific">Thalassotalea euphylliae</name>
    <dbReference type="NCBI Taxonomy" id="1655234"/>
    <lineage>
        <taxon>Bacteria</taxon>
        <taxon>Pseudomonadati</taxon>
        <taxon>Pseudomonadota</taxon>
        <taxon>Gammaproteobacteria</taxon>
        <taxon>Alteromonadales</taxon>
        <taxon>Colwelliaceae</taxon>
        <taxon>Thalassotalea</taxon>
    </lineage>
</organism>
<evidence type="ECO:0008006" key="3">
    <source>
        <dbReference type="Google" id="ProtNLM"/>
    </source>
</evidence>
<evidence type="ECO:0000313" key="1">
    <source>
        <dbReference type="EMBL" id="REL31136.1"/>
    </source>
</evidence>
<reference evidence="2" key="1">
    <citation type="submission" date="2018-08" db="EMBL/GenBank/DDBJ databases">
        <title>Thalassotalea euphylliae genome.</title>
        <authorList>
            <person name="Summers S."/>
            <person name="Rice S.A."/>
            <person name="Freckelton M.L."/>
            <person name="Nedved B.T."/>
            <person name="Hadfield M.G."/>
        </authorList>
    </citation>
    <scope>NUCLEOTIDE SEQUENCE [LARGE SCALE GENOMIC DNA]</scope>
    <source>
        <strain evidence="2">H3</strain>
    </source>
</reference>